<name>A0A1Y3BEX1_EURMA</name>
<gene>
    <name evidence="1" type="ORF">BLA29_010225</name>
</gene>
<organism evidence="1 2">
    <name type="scientific">Euroglyphus maynei</name>
    <name type="common">Mayne's house dust mite</name>
    <dbReference type="NCBI Taxonomy" id="6958"/>
    <lineage>
        <taxon>Eukaryota</taxon>
        <taxon>Metazoa</taxon>
        <taxon>Ecdysozoa</taxon>
        <taxon>Arthropoda</taxon>
        <taxon>Chelicerata</taxon>
        <taxon>Arachnida</taxon>
        <taxon>Acari</taxon>
        <taxon>Acariformes</taxon>
        <taxon>Sarcoptiformes</taxon>
        <taxon>Astigmata</taxon>
        <taxon>Psoroptidia</taxon>
        <taxon>Analgoidea</taxon>
        <taxon>Pyroglyphidae</taxon>
        <taxon>Pyroglyphinae</taxon>
        <taxon>Euroglyphus</taxon>
    </lineage>
</organism>
<evidence type="ECO:0000313" key="2">
    <source>
        <dbReference type="Proteomes" id="UP000194236"/>
    </source>
</evidence>
<evidence type="ECO:0000313" key="1">
    <source>
        <dbReference type="EMBL" id="OTF79460.1"/>
    </source>
</evidence>
<protein>
    <submittedName>
        <fullName evidence="1">Uncharacterized protein</fullName>
    </submittedName>
</protein>
<accession>A0A1Y3BEX1</accession>
<sequence length="156" mass="17985">MSSKSSSSVSYGQLYDIARSIIAIDFGQPMNTNNDDDQNPDHEELEKTLTKILQLCQTIIDFLLADIRRLEMERKELANPNNLIQENRKLRKLLQLQQKAIVYRRMNFLSITNASDQQSAIDQNGNDDNSLYSLDQLPSDSKSSLLMILHYHFNHL</sequence>
<dbReference type="AlphaFoldDB" id="A0A1Y3BEX1"/>
<comment type="caution">
    <text evidence="1">The sequence shown here is derived from an EMBL/GenBank/DDBJ whole genome shotgun (WGS) entry which is preliminary data.</text>
</comment>
<proteinExistence type="predicted"/>
<dbReference type="Proteomes" id="UP000194236">
    <property type="component" value="Unassembled WGS sequence"/>
</dbReference>
<dbReference type="OrthoDB" id="6510627at2759"/>
<keyword evidence="2" id="KW-1185">Reference proteome</keyword>
<reference evidence="1 2" key="1">
    <citation type="submission" date="2017-03" db="EMBL/GenBank/DDBJ databases">
        <title>Genome Survey of Euroglyphus maynei.</title>
        <authorList>
            <person name="Arlian L.G."/>
            <person name="Morgan M.S."/>
            <person name="Rider S.D."/>
        </authorList>
    </citation>
    <scope>NUCLEOTIDE SEQUENCE [LARGE SCALE GENOMIC DNA]</scope>
    <source>
        <strain evidence="1">Arlian Lab</strain>
        <tissue evidence="1">Whole body</tissue>
    </source>
</reference>
<dbReference type="EMBL" id="MUJZ01023005">
    <property type="protein sequence ID" value="OTF79460.1"/>
    <property type="molecule type" value="Genomic_DNA"/>
</dbReference>